<reference evidence="1" key="1">
    <citation type="journal article" date="2021" name="Environ. Microbiol.">
        <title>Gene family expansions and transcriptome signatures uncover fungal adaptations to wood decay.</title>
        <authorList>
            <person name="Hage H."/>
            <person name="Miyauchi S."/>
            <person name="Viragh M."/>
            <person name="Drula E."/>
            <person name="Min B."/>
            <person name="Chaduli D."/>
            <person name="Navarro D."/>
            <person name="Favel A."/>
            <person name="Norest M."/>
            <person name="Lesage-Meessen L."/>
            <person name="Balint B."/>
            <person name="Merenyi Z."/>
            <person name="de Eugenio L."/>
            <person name="Morin E."/>
            <person name="Martinez A.T."/>
            <person name="Baldrian P."/>
            <person name="Stursova M."/>
            <person name="Martinez M.J."/>
            <person name="Novotny C."/>
            <person name="Magnuson J.K."/>
            <person name="Spatafora J.W."/>
            <person name="Maurice S."/>
            <person name="Pangilinan J."/>
            <person name="Andreopoulos W."/>
            <person name="LaButti K."/>
            <person name="Hundley H."/>
            <person name="Na H."/>
            <person name="Kuo A."/>
            <person name="Barry K."/>
            <person name="Lipzen A."/>
            <person name="Henrissat B."/>
            <person name="Riley R."/>
            <person name="Ahrendt S."/>
            <person name="Nagy L.G."/>
            <person name="Grigoriev I.V."/>
            <person name="Martin F."/>
            <person name="Rosso M.N."/>
        </authorList>
    </citation>
    <scope>NUCLEOTIDE SEQUENCE</scope>
    <source>
        <strain evidence="1">CBS 384.51</strain>
    </source>
</reference>
<sequence length="133" mass="14882">MTNGAQPVVVLYSTVTLLKLDEPPPLAQLSVEVFAPFLEEPDSADVDRYLENAPPYSDSTRAAPASGVAGALRLASWWSWKVVPIWHLSRRKRLPSGQLFGYFRANIHGPTPDDTCHWELEQPVYPDPTLYYG</sequence>
<name>A0ACB8TW60_9APHY</name>
<keyword evidence="2" id="KW-1185">Reference proteome</keyword>
<evidence type="ECO:0000313" key="1">
    <source>
        <dbReference type="EMBL" id="KAI0086286.1"/>
    </source>
</evidence>
<comment type="caution">
    <text evidence="1">The sequence shown here is derived from an EMBL/GenBank/DDBJ whole genome shotgun (WGS) entry which is preliminary data.</text>
</comment>
<dbReference type="Proteomes" id="UP001055072">
    <property type="component" value="Unassembled WGS sequence"/>
</dbReference>
<evidence type="ECO:0000313" key="2">
    <source>
        <dbReference type="Proteomes" id="UP001055072"/>
    </source>
</evidence>
<dbReference type="EMBL" id="MU274924">
    <property type="protein sequence ID" value="KAI0086286.1"/>
    <property type="molecule type" value="Genomic_DNA"/>
</dbReference>
<organism evidence="1 2">
    <name type="scientific">Irpex rosettiformis</name>
    <dbReference type="NCBI Taxonomy" id="378272"/>
    <lineage>
        <taxon>Eukaryota</taxon>
        <taxon>Fungi</taxon>
        <taxon>Dikarya</taxon>
        <taxon>Basidiomycota</taxon>
        <taxon>Agaricomycotina</taxon>
        <taxon>Agaricomycetes</taxon>
        <taxon>Polyporales</taxon>
        <taxon>Irpicaceae</taxon>
        <taxon>Irpex</taxon>
    </lineage>
</organism>
<proteinExistence type="predicted"/>
<accession>A0ACB8TW60</accession>
<gene>
    <name evidence="1" type="ORF">BDY19DRAFT_995898</name>
</gene>
<protein>
    <submittedName>
        <fullName evidence="1">Uncharacterized protein</fullName>
    </submittedName>
</protein>